<gene>
    <name evidence="13" type="primary">LOC116955946</name>
</gene>
<feature type="domain" description="SRCR" evidence="11">
    <location>
        <begin position="93"/>
        <end position="143"/>
    </location>
</feature>
<keyword evidence="1 7" id="KW-0645">Protease</keyword>
<feature type="transmembrane region" description="Helical" evidence="9">
    <location>
        <begin position="39"/>
        <end position="64"/>
    </location>
</feature>
<dbReference type="PROSITE" id="PS00134">
    <property type="entry name" value="TRYPSIN_HIS"/>
    <property type="match status" value="1"/>
</dbReference>
<dbReference type="Proteomes" id="UP001318040">
    <property type="component" value="Chromosome 62"/>
</dbReference>
<keyword evidence="12" id="KW-1185">Reference proteome</keyword>
<evidence type="ECO:0000256" key="7">
    <source>
        <dbReference type="RuleBase" id="RU363034"/>
    </source>
</evidence>
<dbReference type="PRINTS" id="PR00722">
    <property type="entry name" value="CHYMOTRYPSIN"/>
</dbReference>
<keyword evidence="3 7" id="KW-0720">Serine protease</keyword>
<evidence type="ECO:0000256" key="5">
    <source>
        <dbReference type="ARBA" id="ARBA00023180"/>
    </source>
</evidence>
<sequence>MDMAERPLPAAVLPHERPRPQRNGNAQSRRRRRALQRRLLCAVIAVLSMAAVGVGIFLAVYYLYYKQTAACAFGNCGEPAINRSIMAVSCDGTRDTVASSCMRVWGRAQVLQVFVPGARGPWGFACSDGWSGALSHFSCSSMGYDSVESAEAVDVATLGLNASSTFLRADPAAIADSTTTVAKVFQTWETCGTGKVITLQCLPCGGGAPLESSRVVGGRPAAGGRWPWQVSLHYDASLVCGGSIVAPSWVVTAAHCVVHNTLPGLWKVYAGLVEQPSMIAPYLVVDKLYFHSLYDPQSSDFDVALLRLQGPAHFSGSVSPACLPGAEFDSPPGQMCWITGWGRTDEHTNAVSPTLQEARVPLLSTALCNSGSYYRGAITPRMVCAGYEKGGIDGCQGDSGGPLVCAGVSRWLLTGVTSWGDGCGHARRPGVYSRVSTLLPWLHNVMQTERT</sequence>
<name>A0AAJ7XG45_PETMA</name>
<dbReference type="PROSITE" id="PS00135">
    <property type="entry name" value="TRYPSIN_SER"/>
    <property type="match status" value="1"/>
</dbReference>
<dbReference type="GO" id="GO:0016020">
    <property type="term" value="C:membrane"/>
    <property type="evidence" value="ECO:0007669"/>
    <property type="project" value="InterPro"/>
</dbReference>
<comment type="caution">
    <text evidence="6">Lacks conserved residue(s) required for the propagation of feature annotation.</text>
</comment>
<evidence type="ECO:0000313" key="13">
    <source>
        <dbReference type="RefSeq" id="XP_032833196.1"/>
    </source>
</evidence>
<evidence type="ECO:0000256" key="8">
    <source>
        <dbReference type="SAM" id="MobiDB-lite"/>
    </source>
</evidence>
<dbReference type="InterPro" id="IPR018114">
    <property type="entry name" value="TRYPSIN_HIS"/>
</dbReference>
<dbReference type="GO" id="GO:0004252">
    <property type="term" value="F:serine-type endopeptidase activity"/>
    <property type="evidence" value="ECO:0007669"/>
    <property type="project" value="InterPro"/>
</dbReference>
<dbReference type="Gene3D" id="2.40.10.10">
    <property type="entry name" value="Trypsin-like serine proteases"/>
    <property type="match status" value="2"/>
</dbReference>
<dbReference type="PROSITE" id="PS50287">
    <property type="entry name" value="SRCR_2"/>
    <property type="match status" value="1"/>
</dbReference>
<keyword evidence="5" id="KW-0325">Glycoprotein</keyword>
<feature type="domain" description="Peptidase S1" evidence="10">
    <location>
        <begin position="215"/>
        <end position="447"/>
    </location>
</feature>
<dbReference type="SMART" id="SM00020">
    <property type="entry name" value="Tryp_SPc"/>
    <property type="match status" value="1"/>
</dbReference>
<dbReference type="SUPFAM" id="SSF50494">
    <property type="entry name" value="Trypsin-like serine proteases"/>
    <property type="match status" value="1"/>
</dbReference>
<keyword evidence="2 7" id="KW-0378">Hydrolase</keyword>
<dbReference type="FunFam" id="2.40.10.10:FF:000003">
    <property type="entry name" value="Transmembrane serine protease 3"/>
    <property type="match status" value="1"/>
</dbReference>
<dbReference type="InterPro" id="IPR043504">
    <property type="entry name" value="Peptidase_S1_PA_chymotrypsin"/>
</dbReference>
<dbReference type="PANTHER" id="PTHR24252:SF27">
    <property type="entry name" value="TRANSMEMBRANE PROTEASE SERINE 3-LIKE"/>
    <property type="match status" value="1"/>
</dbReference>
<evidence type="ECO:0000256" key="9">
    <source>
        <dbReference type="SAM" id="Phobius"/>
    </source>
</evidence>
<evidence type="ECO:0000259" key="11">
    <source>
        <dbReference type="PROSITE" id="PS50287"/>
    </source>
</evidence>
<dbReference type="Pfam" id="PF00089">
    <property type="entry name" value="Trypsin"/>
    <property type="match status" value="1"/>
</dbReference>
<dbReference type="PROSITE" id="PS50240">
    <property type="entry name" value="TRYPSIN_DOM"/>
    <property type="match status" value="1"/>
</dbReference>
<evidence type="ECO:0000256" key="3">
    <source>
        <dbReference type="ARBA" id="ARBA00022825"/>
    </source>
</evidence>
<dbReference type="GO" id="GO:0006508">
    <property type="term" value="P:proteolysis"/>
    <property type="evidence" value="ECO:0007669"/>
    <property type="project" value="UniProtKB-KW"/>
</dbReference>
<dbReference type="InterPro" id="IPR001254">
    <property type="entry name" value="Trypsin_dom"/>
</dbReference>
<dbReference type="InterPro" id="IPR009003">
    <property type="entry name" value="Peptidase_S1_PA"/>
</dbReference>
<dbReference type="PANTHER" id="PTHR24252">
    <property type="entry name" value="ACROSIN-RELATED"/>
    <property type="match status" value="1"/>
</dbReference>
<dbReference type="Pfam" id="PF15494">
    <property type="entry name" value="SRCR_2"/>
    <property type="match status" value="1"/>
</dbReference>
<dbReference type="InterPro" id="IPR001314">
    <property type="entry name" value="Peptidase_S1A"/>
</dbReference>
<keyword evidence="9" id="KW-0472">Membrane</keyword>
<accession>A0AAJ7XG45</accession>
<evidence type="ECO:0000313" key="12">
    <source>
        <dbReference type="Proteomes" id="UP001318040"/>
    </source>
</evidence>
<proteinExistence type="predicted"/>
<feature type="region of interest" description="Disordered" evidence="8">
    <location>
        <begin position="1"/>
        <end position="30"/>
    </location>
</feature>
<dbReference type="KEGG" id="pmrn:116955946"/>
<keyword evidence="9" id="KW-1133">Transmembrane helix</keyword>
<organism evidence="12 13">
    <name type="scientific">Petromyzon marinus</name>
    <name type="common">Sea lamprey</name>
    <dbReference type="NCBI Taxonomy" id="7757"/>
    <lineage>
        <taxon>Eukaryota</taxon>
        <taxon>Metazoa</taxon>
        <taxon>Chordata</taxon>
        <taxon>Craniata</taxon>
        <taxon>Vertebrata</taxon>
        <taxon>Cyclostomata</taxon>
        <taxon>Hyperoartia</taxon>
        <taxon>Petromyzontiformes</taxon>
        <taxon>Petromyzontidae</taxon>
        <taxon>Petromyzon</taxon>
    </lineage>
</organism>
<dbReference type="InterPro" id="IPR033116">
    <property type="entry name" value="TRYPSIN_SER"/>
</dbReference>
<evidence type="ECO:0000256" key="1">
    <source>
        <dbReference type="ARBA" id="ARBA00022670"/>
    </source>
</evidence>
<keyword evidence="4" id="KW-1015">Disulfide bond</keyword>
<reference evidence="13" key="1">
    <citation type="submission" date="2025-08" db="UniProtKB">
        <authorList>
            <consortium name="RefSeq"/>
        </authorList>
    </citation>
    <scope>IDENTIFICATION</scope>
    <source>
        <tissue evidence="13">Sperm</tissue>
    </source>
</reference>
<dbReference type="InterPro" id="IPR001190">
    <property type="entry name" value="SRCR"/>
</dbReference>
<keyword evidence="9" id="KW-0812">Transmembrane</keyword>
<evidence type="ECO:0000256" key="6">
    <source>
        <dbReference type="PROSITE-ProRule" id="PRU00196"/>
    </source>
</evidence>
<evidence type="ECO:0000259" key="10">
    <source>
        <dbReference type="PROSITE" id="PS50240"/>
    </source>
</evidence>
<dbReference type="InterPro" id="IPR036772">
    <property type="entry name" value="SRCR-like_dom_sf"/>
</dbReference>
<dbReference type="RefSeq" id="XP_032833196.1">
    <property type="nucleotide sequence ID" value="XM_032977305.1"/>
</dbReference>
<dbReference type="AlphaFoldDB" id="A0AAJ7XG45"/>
<dbReference type="SUPFAM" id="SSF56487">
    <property type="entry name" value="SRCR-like"/>
    <property type="match status" value="1"/>
</dbReference>
<evidence type="ECO:0000256" key="4">
    <source>
        <dbReference type="ARBA" id="ARBA00023157"/>
    </source>
</evidence>
<protein>
    <submittedName>
        <fullName evidence="13">Transmembrane protease serine 3-like</fullName>
    </submittedName>
</protein>
<dbReference type="Gene3D" id="3.10.250.10">
    <property type="entry name" value="SRCR-like domain"/>
    <property type="match status" value="1"/>
</dbReference>
<dbReference type="CDD" id="cd00190">
    <property type="entry name" value="Tryp_SPc"/>
    <property type="match status" value="1"/>
</dbReference>
<evidence type="ECO:0000256" key="2">
    <source>
        <dbReference type="ARBA" id="ARBA00022801"/>
    </source>
</evidence>